<keyword evidence="1" id="KW-0812">Transmembrane</keyword>
<evidence type="ECO:0000313" key="3">
    <source>
        <dbReference type="EMBL" id="CDY49409.1"/>
    </source>
</evidence>
<dbReference type="OMA" id="WGHGSIV"/>
<reference evidence="3 4" key="1">
    <citation type="journal article" date="2014" name="Science">
        <title>Plant genetics. Early allopolyploid evolution in the post-Neolithic Brassica napus oilseed genome.</title>
        <authorList>
            <person name="Chalhoub B."/>
            <person name="Denoeud F."/>
            <person name="Liu S."/>
            <person name="Parkin I.A."/>
            <person name="Tang H."/>
            <person name="Wang X."/>
            <person name="Chiquet J."/>
            <person name="Belcram H."/>
            <person name="Tong C."/>
            <person name="Samans B."/>
            <person name="Correa M."/>
            <person name="Da Silva C."/>
            <person name="Just J."/>
            <person name="Falentin C."/>
            <person name="Koh C.S."/>
            <person name="Le Clainche I."/>
            <person name="Bernard M."/>
            <person name="Bento P."/>
            <person name="Noel B."/>
            <person name="Labadie K."/>
            <person name="Alberti A."/>
            <person name="Charles M."/>
            <person name="Arnaud D."/>
            <person name="Guo H."/>
            <person name="Daviaud C."/>
            <person name="Alamery S."/>
            <person name="Jabbari K."/>
            <person name="Zhao M."/>
            <person name="Edger P.P."/>
            <person name="Chelaifa H."/>
            <person name="Tack D."/>
            <person name="Lassalle G."/>
            <person name="Mestiri I."/>
            <person name="Schnel N."/>
            <person name="Le Paslier M.C."/>
            <person name="Fan G."/>
            <person name="Renault V."/>
            <person name="Bayer P.E."/>
            <person name="Golicz A.A."/>
            <person name="Manoli S."/>
            <person name="Lee T.H."/>
            <person name="Thi V.H."/>
            <person name="Chalabi S."/>
            <person name="Hu Q."/>
            <person name="Fan C."/>
            <person name="Tollenaere R."/>
            <person name="Lu Y."/>
            <person name="Battail C."/>
            <person name="Shen J."/>
            <person name="Sidebottom C.H."/>
            <person name="Wang X."/>
            <person name="Canaguier A."/>
            <person name="Chauveau A."/>
            <person name="Berard A."/>
            <person name="Deniot G."/>
            <person name="Guan M."/>
            <person name="Liu Z."/>
            <person name="Sun F."/>
            <person name="Lim Y.P."/>
            <person name="Lyons E."/>
            <person name="Town C.D."/>
            <person name="Bancroft I."/>
            <person name="Wang X."/>
            <person name="Meng J."/>
            <person name="Ma J."/>
            <person name="Pires J.C."/>
            <person name="King G.J."/>
            <person name="Brunel D."/>
            <person name="Delourme R."/>
            <person name="Renard M."/>
            <person name="Aury J.M."/>
            <person name="Adams K.L."/>
            <person name="Batley J."/>
            <person name="Snowdon R.J."/>
            <person name="Tost J."/>
            <person name="Edwards D."/>
            <person name="Zhou Y."/>
            <person name="Hua W."/>
            <person name="Sharpe A.G."/>
            <person name="Paterson A.H."/>
            <person name="Guan C."/>
            <person name="Wincker P."/>
        </authorList>
    </citation>
    <scope>NUCLEOTIDE SEQUENCE [LARGE SCALE GENOMIC DNA]</scope>
    <source>
        <strain evidence="4">cv. Darmor-bzh</strain>
    </source>
</reference>
<evidence type="ECO:0000256" key="1">
    <source>
        <dbReference type="SAM" id="Phobius"/>
    </source>
</evidence>
<sequence>MANEYGIGMGSIMAIVVVAIILLFVPLMMGPVAPPSPPLILVFPLVLLFVFLYLHFTCK</sequence>
<keyword evidence="4" id="KW-1185">Reference proteome</keyword>
<keyword evidence="1" id="KW-1133">Transmembrane helix</keyword>
<evidence type="ECO:0000313" key="2">
    <source>
        <dbReference type="EMBL" id="CAF2268984.1"/>
    </source>
</evidence>
<reference evidence="2" key="3">
    <citation type="submission" date="2021-01" db="EMBL/GenBank/DDBJ databases">
        <authorList>
            <consortium name="Genoscope - CEA"/>
            <person name="William W."/>
        </authorList>
    </citation>
    <scope>NUCLEOTIDE SEQUENCE</scope>
</reference>
<dbReference type="PaxDb" id="3708-A0A078IJ17"/>
<dbReference type="EMBL" id="HG994358">
    <property type="protein sequence ID" value="CAF2268984.1"/>
    <property type="molecule type" value="Genomic_DNA"/>
</dbReference>
<reference evidence="3" key="2">
    <citation type="submission" date="2014-06" db="EMBL/GenBank/DDBJ databases">
        <authorList>
            <person name="Genoscope - CEA"/>
        </authorList>
    </citation>
    <scope>NUCLEOTIDE SEQUENCE</scope>
</reference>
<evidence type="ECO:0000313" key="4">
    <source>
        <dbReference type="Proteomes" id="UP000028999"/>
    </source>
</evidence>
<dbReference type="AlphaFoldDB" id="A0A078IJ17"/>
<dbReference type="EMBL" id="LK032831">
    <property type="protein sequence ID" value="CDY49409.1"/>
    <property type="molecule type" value="Genomic_DNA"/>
</dbReference>
<dbReference type="Proteomes" id="UP000028999">
    <property type="component" value="Unassembled WGS sequence"/>
</dbReference>
<protein>
    <submittedName>
        <fullName evidence="2">(rape) hypothetical protein</fullName>
    </submittedName>
    <submittedName>
        <fullName evidence="3">BnaCnng17190D protein</fullName>
    </submittedName>
</protein>
<dbReference type="Proteomes" id="UP001295469">
    <property type="component" value="Chromosome A04"/>
</dbReference>
<dbReference type="SMR" id="A0A078IJ17"/>
<name>A0A078IJ17_BRANA</name>
<dbReference type="KEGG" id="bna:106396047"/>
<feature type="transmembrane region" description="Helical" evidence="1">
    <location>
        <begin position="12"/>
        <end position="33"/>
    </location>
</feature>
<organism evidence="3 4">
    <name type="scientific">Brassica napus</name>
    <name type="common">Rape</name>
    <dbReference type="NCBI Taxonomy" id="3708"/>
    <lineage>
        <taxon>Eukaryota</taxon>
        <taxon>Viridiplantae</taxon>
        <taxon>Streptophyta</taxon>
        <taxon>Embryophyta</taxon>
        <taxon>Tracheophyta</taxon>
        <taxon>Spermatophyta</taxon>
        <taxon>Magnoliopsida</taxon>
        <taxon>eudicotyledons</taxon>
        <taxon>Gunneridae</taxon>
        <taxon>Pentapetalae</taxon>
        <taxon>rosids</taxon>
        <taxon>malvids</taxon>
        <taxon>Brassicales</taxon>
        <taxon>Brassicaceae</taxon>
        <taxon>Brassiceae</taxon>
        <taxon>Brassica</taxon>
    </lineage>
</organism>
<gene>
    <name evidence="3" type="primary">BnaCnng17190D</name>
    <name evidence="2" type="ORF">DARMORV10_A04P07760.1</name>
    <name evidence="3" type="ORF">GSBRNA2T00092981001</name>
</gene>
<keyword evidence="1" id="KW-0472">Membrane</keyword>
<accession>A0A078IJ17</accession>
<dbReference type="GeneID" id="106396047"/>
<dbReference type="Gramene" id="CDY49409">
    <property type="protein sequence ID" value="CDY49409"/>
    <property type="gene ID" value="GSBRNA2T00092981001"/>
</dbReference>
<feature type="transmembrane region" description="Helical" evidence="1">
    <location>
        <begin position="39"/>
        <end position="56"/>
    </location>
</feature>
<proteinExistence type="predicted"/>